<dbReference type="Proteomes" id="UP000616151">
    <property type="component" value="Unassembled WGS sequence"/>
</dbReference>
<dbReference type="EMBL" id="JAENHL010000008">
    <property type="protein sequence ID" value="MBK1870091.1"/>
    <property type="molecule type" value="Genomic_DNA"/>
</dbReference>
<accession>A0ACC5RBL5</accession>
<evidence type="ECO:0000313" key="1">
    <source>
        <dbReference type="EMBL" id="MBK1870091.1"/>
    </source>
</evidence>
<sequence length="457" mass="51502">MSTLNVDVPRAFHPLLVPRRYKGAYGGRGGAKSHFFAEQLVLRCYGRQTRAVCIREVQNSIKESVRQLIIDKIAKFGIGSRFHILETEIRGANGSLIIFRGMQSYNAENIKSLEDYDIAWVEEAQSLSAKSLRLLRPTIRKEDSEIWFSWNPRYEIDAVDAFFRSGRPRADAIVASVNGNDNPWFPEVLRRERDSDYISDPEMAAHVWGGGYEMTSEAAYYAGLIAQAESDGRIGDFGYRADLPVRTAWDIGVDDYTAIWFIQDDGVGATVVDYHEFSGLGAEDIVRTALPELIPDPPESFLARRRIERIEAFRYGEHFLPHDVKVREWGAGGRTRALTLMGLGVKPIHVGAQQGPVERINAARRLLPLVRFNRTKRVMLGVSRLRRYCRRMNDSLGAYTGPLHDQNSHGADAFGEYAVNCELIVPRPSLVPEKERPRGTVCLPGPPADRPSKRTRT</sequence>
<organism evidence="1 2">
    <name type="scientific">Taklimakanibacter albus</name>
    <dbReference type="NCBI Taxonomy" id="2800327"/>
    <lineage>
        <taxon>Bacteria</taxon>
        <taxon>Pseudomonadati</taxon>
        <taxon>Pseudomonadota</taxon>
        <taxon>Alphaproteobacteria</taxon>
        <taxon>Hyphomicrobiales</taxon>
        <taxon>Aestuariivirgaceae</taxon>
        <taxon>Taklimakanibacter</taxon>
    </lineage>
</organism>
<name>A0ACC5RBL5_9HYPH</name>
<gene>
    <name evidence="1" type="ORF">JHL16_27255</name>
</gene>
<keyword evidence="2" id="KW-1185">Reference proteome</keyword>
<reference evidence="1" key="1">
    <citation type="submission" date="2021-01" db="EMBL/GenBank/DDBJ databases">
        <authorList>
            <person name="Sun Q."/>
        </authorList>
    </citation>
    <scope>NUCLEOTIDE SEQUENCE</scope>
    <source>
        <strain evidence="1">YIM B02566</strain>
    </source>
</reference>
<evidence type="ECO:0000313" key="2">
    <source>
        <dbReference type="Proteomes" id="UP000616151"/>
    </source>
</evidence>
<proteinExistence type="predicted"/>
<protein>
    <submittedName>
        <fullName evidence="1">PBSX family phage terminase large subunit</fullName>
    </submittedName>
</protein>
<comment type="caution">
    <text evidence="1">The sequence shown here is derived from an EMBL/GenBank/DDBJ whole genome shotgun (WGS) entry which is preliminary data.</text>
</comment>